<keyword evidence="3" id="KW-1185">Reference proteome</keyword>
<dbReference type="AlphaFoldDB" id="A0A3S1CMI0"/>
<dbReference type="Gene3D" id="3.40.50.1820">
    <property type="entry name" value="alpha/beta hydrolase"/>
    <property type="match status" value="1"/>
</dbReference>
<evidence type="ECO:0000313" key="3">
    <source>
        <dbReference type="Proteomes" id="UP000281028"/>
    </source>
</evidence>
<protein>
    <recommendedName>
        <fullName evidence="1">Fungal lipase-type domain-containing protein</fullName>
    </recommendedName>
</protein>
<dbReference type="EMBL" id="RIAR02000001">
    <property type="protein sequence ID" value="NSL91020.1"/>
    <property type="molecule type" value="Genomic_DNA"/>
</dbReference>
<dbReference type="InterPro" id="IPR002921">
    <property type="entry name" value="Fungal_lipase-type"/>
</dbReference>
<name>A0A3S1CMI0_9BACT</name>
<organism evidence="2 3">
    <name type="scientific">Chitinophaga solisilvae</name>
    <dbReference type="NCBI Taxonomy" id="1233460"/>
    <lineage>
        <taxon>Bacteria</taxon>
        <taxon>Pseudomonadati</taxon>
        <taxon>Bacteroidota</taxon>
        <taxon>Chitinophagia</taxon>
        <taxon>Chitinophagales</taxon>
        <taxon>Chitinophagaceae</taxon>
        <taxon>Chitinophaga</taxon>
    </lineage>
</organism>
<comment type="caution">
    <text evidence="2">The sequence shown here is derived from an EMBL/GenBank/DDBJ whole genome shotgun (WGS) entry which is preliminary data.</text>
</comment>
<dbReference type="SUPFAM" id="SSF53474">
    <property type="entry name" value="alpha/beta-Hydrolases"/>
    <property type="match status" value="1"/>
</dbReference>
<evidence type="ECO:0000259" key="1">
    <source>
        <dbReference type="Pfam" id="PF01764"/>
    </source>
</evidence>
<reference evidence="2" key="1">
    <citation type="submission" date="2020-05" db="EMBL/GenBank/DDBJ databases">
        <title>Chitinophaga laudate sp. nov., isolated from a tropical peat swamp.</title>
        <authorList>
            <person name="Goh C.B.S."/>
            <person name="Lee M.S."/>
            <person name="Parimannan S."/>
            <person name="Pasbakhsh P."/>
            <person name="Yule C.M."/>
            <person name="Rajandas H."/>
            <person name="Loke S."/>
            <person name="Croft L."/>
            <person name="Tan J.B.L."/>
        </authorList>
    </citation>
    <scope>NUCLEOTIDE SEQUENCE</scope>
    <source>
        <strain evidence="2">Mgbs1</strain>
    </source>
</reference>
<evidence type="ECO:0000313" key="2">
    <source>
        <dbReference type="EMBL" id="NSL91020.1"/>
    </source>
</evidence>
<dbReference type="InterPro" id="IPR029058">
    <property type="entry name" value="AB_hydrolase_fold"/>
</dbReference>
<proteinExistence type="predicted"/>
<dbReference type="OrthoDB" id="1223308at2"/>
<dbReference type="GO" id="GO:0006629">
    <property type="term" value="P:lipid metabolic process"/>
    <property type="evidence" value="ECO:0007669"/>
    <property type="project" value="InterPro"/>
</dbReference>
<feature type="domain" description="Fungal lipase-type" evidence="1">
    <location>
        <begin position="139"/>
        <end position="236"/>
    </location>
</feature>
<accession>A0A3S1CMI0</accession>
<dbReference type="Proteomes" id="UP000281028">
    <property type="component" value="Unassembled WGS sequence"/>
</dbReference>
<dbReference type="Pfam" id="PF01764">
    <property type="entry name" value="Lipase_3"/>
    <property type="match status" value="1"/>
</dbReference>
<sequence length="357" mass="39317">MNSENNIALGDLAPFVLPLCYIASSQDPVNNIKKLDGPWEMIWRNGDASDPNFFYVAKNDTQKLVALIIRGSVISKGIFSEWDAFVDWIVEDLSDELVYWPFTSDGWNFTNGEPPCIGAGSYILLSQMINAKNKMEGKAADLLHKFLFNFSKANPSYQLVIGGHSLGGNTAKVYTSFYLDYLSKIEHSPAAMAQVSLCTFAAPASGNVAFSNDLDAKLTQQIHYQNTSDVVPFFPTYSGMDYVKDLYHPHPSAHTIEIGKDPFGGTIFLSAAIMMLAGKLKALNYKEPNMRYLKPLNIKVIEKEGIIENNALAWMGQAGAQHQIGVYAAFLNIPLPKIDTAISPDNAKNKTTEALAL</sequence>
<gene>
    <name evidence="2" type="ORF">ECE50_029615</name>
</gene>